<keyword evidence="1" id="KW-0175">Coiled coil</keyword>
<dbReference type="AlphaFoldDB" id="A0A2G5BG99"/>
<protein>
    <submittedName>
        <fullName evidence="2">Uncharacterized protein</fullName>
    </submittedName>
</protein>
<reference evidence="2 3" key="1">
    <citation type="journal article" date="2015" name="Genome Biol. Evol.">
        <title>Phylogenomic analyses indicate that early fungi evolved digesting cell walls of algal ancestors of land plants.</title>
        <authorList>
            <person name="Chang Y."/>
            <person name="Wang S."/>
            <person name="Sekimoto S."/>
            <person name="Aerts A.L."/>
            <person name="Choi C."/>
            <person name="Clum A."/>
            <person name="LaButti K.M."/>
            <person name="Lindquist E.A."/>
            <person name="Yee Ngan C."/>
            <person name="Ohm R.A."/>
            <person name="Salamov A.A."/>
            <person name="Grigoriev I.V."/>
            <person name="Spatafora J.W."/>
            <person name="Berbee M.L."/>
        </authorList>
    </citation>
    <scope>NUCLEOTIDE SEQUENCE [LARGE SCALE GENOMIC DNA]</scope>
    <source>
        <strain evidence="2 3">NRRL 1564</strain>
    </source>
</reference>
<sequence>MTMESSHSWPRRRSPLPATVLYGTPSRRRYKVDSSLSAHRLFLDTASVCSDSTERWDSETVLSRTPSPDTTGYDNIRVLSLQVKQQRYEIDELTRQLELQETETAKYIQTVDKLKTEVDEGHRRTQAERQEHQRYEKLVSWYEEQQKLQQREATQTESNHRSVLRVTERRHHNAIKVLLAKLANVEEQSEALTDRIGYLSEQLDMARSETKEVRTSNAVHIDQLHDARLAAAQADELAADLAIRLKERCAYVEELEQRLWQLVPLTAALPDYVSPENDCAKVVPSNIHHVNGISLFIEISKATNTHTQLAPQQLSRTYNPMLQSTGAYNISNCTDALRVSNSAPKDSAVDSLLQIQNQHQHQPEGILHWLAVYTHMLWSLYLQLWLRPVLRLLGIVMRIALGFVVPETLLFAWLGTGGKVPHIT</sequence>
<accession>A0A2G5BG99</accession>
<name>A0A2G5BG99_COERN</name>
<organism evidence="2 3">
    <name type="scientific">Coemansia reversa (strain ATCC 12441 / NRRL 1564)</name>
    <dbReference type="NCBI Taxonomy" id="763665"/>
    <lineage>
        <taxon>Eukaryota</taxon>
        <taxon>Fungi</taxon>
        <taxon>Fungi incertae sedis</taxon>
        <taxon>Zoopagomycota</taxon>
        <taxon>Kickxellomycotina</taxon>
        <taxon>Kickxellomycetes</taxon>
        <taxon>Kickxellales</taxon>
        <taxon>Kickxellaceae</taxon>
        <taxon>Coemansia</taxon>
    </lineage>
</organism>
<evidence type="ECO:0000313" key="2">
    <source>
        <dbReference type="EMBL" id="PIA18002.1"/>
    </source>
</evidence>
<proteinExistence type="predicted"/>
<dbReference type="EMBL" id="KZ303491">
    <property type="protein sequence ID" value="PIA18002.1"/>
    <property type="molecule type" value="Genomic_DNA"/>
</dbReference>
<gene>
    <name evidence="2" type="ORF">COEREDRAFT_6749</name>
</gene>
<feature type="coiled-coil region" evidence="1">
    <location>
        <begin position="76"/>
        <end position="110"/>
    </location>
</feature>
<evidence type="ECO:0000256" key="1">
    <source>
        <dbReference type="SAM" id="Coils"/>
    </source>
</evidence>
<evidence type="ECO:0000313" key="3">
    <source>
        <dbReference type="Proteomes" id="UP000242474"/>
    </source>
</evidence>
<dbReference type="Proteomes" id="UP000242474">
    <property type="component" value="Unassembled WGS sequence"/>
</dbReference>
<keyword evidence="3" id="KW-1185">Reference proteome</keyword>
<dbReference type="OrthoDB" id="5585549at2759"/>